<dbReference type="Proteomes" id="UP000000642">
    <property type="component" value="Chromosome"/>
</dbReference>
<dbReference type="EMBL" id="AM286415">
    <property type="protein sequence ID" value="CAL11480.1"/>
    <property type="molecule type" value="Genomic_DNA"/>
</dbReference>
<accession>A1JKZ1</accession>
<gene>
    <name evidence="1" type="ordered locus">YE1388</name>
</gene>
<protein>
    <submittedName>
        <fullName evidence="1">Exported protein</fullName>
    </submittedName>
</protein>
<evidence type="ECO:0000313" key="2">
    <source>
        <dbReference type="Proteomes" id="UP000000642"/>
    </source>
</evidence>
<dbReference type="PATRIC" id="fig|393305.7.peg.1509"/>
<reference evidence="1 2" key="1">
    <citation type="journal article" date="2006" name="PLoS Genet.">
        <title>The complete genome sequence and comparative genome analysis of the high pathogenicity Yersinia enterocolitica strain 8081.</title>
        <authorList>
            <person name="Thomson N.R."/>
            <person name="Howard S."/>
            <person name="Wren B.W."/>
            <person name="Holden M.T.G."/>
            <person name="Crossman L."/>
            <person name="Challis G.L."/>
            <person name="Churcher C."/>
            <person name="Mungall K."/>
            <person name="Brooks K."/>
            <person name="Chillingworth T."/>
            <person name="Feltwell T."/>
            <person name="Abdellah Z."/>
            <person name="Hauser H."/>
            <person name="Jagels K."/>
            <person name="Maddison M."/>
            <person name="Moule S."/>
            <person name="Sanders M."/>
            <person name="Whitehead S."/>
            <person name="Quail M.A."/>
            <person name="Dougan G."/>
            <person name="Parkhill J."/>
            <person name="Prentice M.B."/>
        </authorList>
    </citation>
    <scope>NUCLEOTIDE SEQUENCE [LARGE SCALE GENOMIC DNA]</scope>
    <source>
        <strain evidence="2">NCTC 13174 / 8081</strain>
    </source>
</reference>
<evidence type="ECO:0000313" key="1">
    <source>
        <dbReference type="EMBL" id="CAL11480.1"/>
    </source>
</evidence>
<dbReference type="KEGG" id="yen:YE1388"/>
<dbReference type="HOGENOM" id="CLU_094607_0_0_6"/>
<sequence>MSPEISINRRLNNKTLMRNLILLFLMLFILIMSPLSFAENRPGFVCGKFNGHVMEVPKEYIIYWAEYEGASAWDPNFIYNKKGCGANFVVLPMIASWPDMQPGDQNLWYEQRLEYEGLIISVRPFKRSDTDITYKRDFFLRKQNDRTFDPVIYIDKLGLFFVKATKKLNRGPPPDKNDPYWPYWFDKNINSYYWAEVNGRISVIFDCVWLPLEKRYYRCEALFVMPEIGSLIEVSFTAEKLPQWQAIVSSTQQFLLSHIKR</sequence>
<organism evidence="1 2">
    <name type="scientific">Yersinia enterocolitica serotype O:8 / biotype 1B (strain NCTC 13174 / 8081)</name>
    <dbReference type="NCBI Taxonomy" id="393305"/>
    <lineage>
        <taxon>Bacteria</taxon>
        <taxon>Pseudomonadati</taxon>
        <taxon>Pseudomonadota</taxon>
        <taxon>Gammaproteobacteria</taxon>
        <taxon>Enterobacterales</taxon>
        <taxon>Yersiniaceae</taxon>
        <taxon>Yersinia</taxon>
    </lineage>
</organism>
<name>A1JKZ1_YERE8</name>
<dbReference type="OrthoDB" id="6880860at2"/>
<dbReference type="eggNOG" id="ENOG50340GT">
    <property type="taxonomic scope" value="Bacteria"/>
</dbReference>
<proteinExistence type="predicted"/>
<dbReference type="AlphaFoldDB" id="A1JKZ1"/>